<evidence type="ECO:0000313" key="1">
    <source>
        <dbReference type="EMBL" id="KAL3109229.1"/>
    </source>
</evidence>
<keyword evidence="2" id="KW-1185">Reference proteome</keyword>
<evidence type="ECO:0000313" key="2">
    <source>
        <dbReference type="Proteomes" id="UP001620626"/>
    </source>
</evidence>
<comment type="caution">
    <text evidence="1">The sequence shown here is derived from an EMBL/GenBank/DDBJ whole genome shotgun (WGS) entry which is preliminary data.</text>
</comment>
<dbReference type="Proteomes" id="UP001620626">
    <property type="component" value="Unassembled WGS sequence"/>
</dbReference>
<dbReference type="AlphaFoldDB" id="A0ABD2L252"/>
<proteinExistence type="predicted"/>
<name>A0ABD2L252_9BILA</name>
<protein>
    <submittedName>
        <fullName evidence="1">Uncharacterized protein</fullName>
    </submittedName>
</protein>
<organism evidence="1 2">
    <name type="scientific">Heterodera trifolii</name>
    <dbReference type="NCBI Taxonomy" id="157864"/>
    <lineage>
        <taxon>Eukaryota</taxon>
        <taxon>Metazoa</taxon>
        <taxon>Ecdysozoa</taxon>
        <taxon>Nematoda</taxon>
        <taxon>Chromadorea</taxon>
        <taxon>Rhabditida</taxon>
        <taxon>Tylenchina</taxon>
        <taxon>Tylenchomorpha</taxon>
        <taxon>Tylenchoidea</taxon>
        <taxon>Heteroderidae</taxon>
        <taxon>Heteroderinae</taxon>
        <taxon>Heterodera</taxon>
    </lineage>
</organism>
<gene>
    <name evidence="1" type="ORF">niasHT_010493</name>
</gene>
<accession>A0ABD2L252</accession>
<sequence>MNKRKGYYNMEEDTMTFKAKVVWLHAEGRRPAEGVLRQSWLTHAINRQPIAWGRLDFLPASVRRIQPNLTVAYHWRIRQNTISTSRTSVAASGKGG</sequence>
<reference evidence="1 2" key="1">
    <citation type="submission" date="2024-10" db="EMBL/GenBank/DDBJ databases">
        <authorList>
            <person name="Kim D."/>
        </authorList>
    </citation>
    <scope>NUCLEOTIDE SEQUENCE [LARGE SCALE GENOMIC DNA]</scope>
    <source>
        <strain evidence="1">BH-2024</strain>
    </source>
</reference>
<dbReference type="EMBL" id="JBICBT010000574">
    <property type="protein sequence ID" value="KAL3109229.1"/>
    <property type="molecule type" value="Genomic_DNA"/>
</dbReference>